<evidence type="ECO:0000256" key="7">
    <source>
        <dbReference type="PIRSR" id="PIRSR602129-50"/>
    </source>
</evidence>
<dbReference type="EMBL" id="ASHM01000476">
    <property type="protein sequence ID" value="PNY04786.1"/>
    <property type="molecule type" value="Genomic_DNA"/>
</dbReference>
<evidence type="ECO:0000256" key="8">
    <source>
        <dbReference type="SAM" id="Phobius"/>
    </source>
</evidence>
<dbReference type="Gene3D" id="3.40.640.10">
    <property type="entry name" value="Type I PLP-dependent aspartate aminotransferase-like (Major domain)"/>
    <property type="match status" value="1"/>
</dbReference>
<comment type="similarity">
    <text evidence="4">Belongs to the group II decarboxylase family. Sphingosine-1-phosphate lyase subfamily.</text>
</comment>
<evidence type="ECO:0000256" key="3">
    <source>
        <dbReference type="ARBA" id="ARBA00023239"/>
    </source>
</evidence>
<protein>
    <recommendedName>
        <fullName evidence="5">sphinganine-1-phosphate aldolase</fullName>
        <ecNumber evidence="5">4.1.2.27</ecNumber>
    </recommendedName>
    <alternativeName>
        <fullName evidence="6">Sphingosine-1-phosphate aldolase</fullName>
    </alternativeName>
</protein>
<dbReference type="STRING" id="57577.A0A2K3NP24"/>
<feature type="transmembrane region" description="Helical" evidence="8">
    <location>
        <begin position="27"/>
        <end position="47"/>
    </location>
</feature>
<feature type="modified residue" description="N6-(pyridoxal phosphate)lysine" evidence="7">
    <location>
        <position position="374"/>
    </location>
</feature>
<dbReference type="InterPro" id="IPR015422">
    <property type="entry name" value="PyrdxlP-dep_Trfase_small"/>
</dbReference>
<dbReference type="Gene3D" id="3.90.1150.10">
    <property type="entry name" value="Aspartate Aminotransferase, domain 1"/>
    <property type="match status" value="1"/>
</dbReference>
<evidence type="ECO:0000256" key="5">
    <source>
        <dbReference type="ARBA" id="ARBA00038965"/>
    </source>
</evidence>
<dbReference type="AlphaFoldDB" id="A0A2K3NP24"/>
<dbReference type="GO" id="GO:0005783">
    <property type="term" value="C:endoplasmic reticulum"/>
    <property type="evidence" value="ECO:0007669"/>
    <property type="project" value="TreeGrafter"/>
</dbReference>
<comment type="cofactor">
    <cofactor evidence="1 7">
        <name>pyridoxal 5'-phosphate</name>
        <dbReference type="ChEBI" id="CHEBI:597326"/>
    </cofactor>
</comment>
<gene>
    <name evidence="9" type="ORF">L195_g001214</name>
</gene>
<reference evidence="9 10" key="2">
    <citation type="journal article" date="2017" name="Front. Plant Sci.">
        <title>Gene Classification and Mining of Molecular Markers Useful in Red Clover (Trifolium pratense) Breeding.</title>
        <authorList>
            <person name="Istvanek J."/>
            <person name="Dluhosova J."/>
            <person name="Dluhos P."/>
            <person name="Patkova L."/>
            <person name="Nedelnik J."/>
            <person name="Repkova J."/>
        </authorList>
    </citation>
    <scope>NUCLEOTIDE SEQUENCE [LARGE SCALE GENOMIC DNA]</scope>
    <source>
        <strain evidence="10">cv. Tatra</strain>
        <tissue evidence="9">Young leaves</tissue>
    </source>
</reference>
<dbReference type="Gene3D" id="6.10.140.2150">
    <property type="match status" value="1"/>
</dbReference>
<dbReference type="SUPFAM" id="SSF53383">
    <property type="entry name" value="PLP-dependent transferases"/>
    <property type="match status" value="1"/>
</dbReference>
<comment type="caution">
    <text evidence="9">The sequence shown here is derived from an EMBL/GenBank/DDBJ whole genome shotgun (WGS) entry which is preliminary data.</text>
</comment>
<evidence type="ECO:0000256" key="2">
    <source>
        <dbReference type="ARBA" id="ARBA00022898"/>
    </source>
</evidence>
<dbReference type="GO" id="GO:0016020">
    <property type="term" value="C:membrane"/>
    <property type="evidence" value="ECO:0007669"/>
    <property type="project" value="GOC"/>
</dbReference>
<evidence type="ECO:0000313" key="9">
    <source>
        <dbReference type="EMBL" id="PNY04786.1"/>
    </source>
</evidence>
<proteinExistence type="inferred from homology"/>
<keyword evidence="8" id="KW-0472">Membrane</keyword>
<name>A0A2K3NP24_TRIPR</name>
<dbReference type="InterPro" id="IPR002129">
    <property type="entry name" value="PyrdxlP-dep_de-COase"/>
</dbReference>
<dbReference type="GO" id="GO:0030149">
    <property type="term" value="P:sphingolipid catabolic process"/>
    <property type="evidence" value="ECO:0007669"/>
    <property type="project" value="TreeGrafter"/>
</dbReference>
<dbReference type="InterPro" id="IPR015421">
    <property type="entry name" value="PyrdxlP-dep_Trfase_major"/>
</dbReference>
<dbReference type="GO" id="GO:0030170">
    <property type="term" value="F:pyridoxal phosphate binding"/>
    <property type="evidence" value="ECO:0007669"/>
    <property type="project" value="InterPro"/>
</dbReference>
<keyword evidence="8" id="KW-1133">Transmembrane helix</keyword>
<keyword evidence="3 9" id="KW-0456">Lyase</keyword>
<dbReference type="FunFam" id="6.10.140.2150:FF:000001">
    <property type="entry name" value="Sphingosine-1-phosphate lyase 1"/>
    <property type="match status" value="1"/>
</dbReference>
<evidence type="ECO:0000256" key="4">
    <source>
        <dbReference type="ARBA" id="ARBA00038302"/>
    </source>
</evidence>
<dbReference type="PANTHER" id="PTHR42735">
    <property type="match status" value="1"/>
</dbReference>
<dbReference type="GO" id="GO:0019752">
    <property type="term" value="P:carboxylic acid metabolic process"/>
    <property type="evidence" value="ECO:0007669"/>
    <property type="project" value="InterPro"/>
</dbReference>
<dbReference type="InterPro" id="IPR050477">
    <property type="entry name" value="GrpII_AminoAcid_Decarb"/>
</dbReference>
<dbReference type="EC" id="4.1.2.27" evidence="5"/>
<dbReference type="InterPro" id="IPR015424">
    <property type="entry name" value="PyrdxlP-dep_Trfase"/>
</dbReference>
<evidence type="ECO:0000256" key="1">
    <source>
        <dbReference type="ARBA" id="ARBA00001933"/>
    </source>
</evidence>
<feature type="transmembrane region" description="Helical" evidence="8">
    <location>
        <begin position="403"/>
        <end position="425"/>
    </location>
</feature>
<evidence type="ECO:0000313" key="10">
    <source>
        <dbReference type="Proteomes" id="UP000236291"/>
    </source>
</evidence>
<sequence length="651" mass="71261">MDSSVLTSHFNNFRTAANSFLSQYEPLTLVLVPLFSLFLANVIRSFFSVIHDKGLKATVLGFFMSFIKLIPGVKSYIAAEKQKVVDKLQSDGKSKRDGWKTELPSTGLGTSVLEKMSEEKRKDAVWQGKCSGTVYIGGSESSAHFSVINEACSMFGLSPRTQRVQPRCDVAASGTLCVGQNRFAHTNPLHLDVFQSVVRFEAEVVAMTATLLGSKEKTSGGQICGNMTSGGTESILLAVKSSRDYMKSKKGITRPEMIIPESGHSAYDKAAHYFNIKLWRVPVNKNFQADVKAIRRHINKNTVLIVGSSPGFPHGIIDPIEELGQLASNFGICFHVDLCLGGFVLPFARELGYHIPPYDFSVKGVTSISADVHKYGLAPKGTSIVLYRNHEIRKIDRSNRTSYNQLVLGVYVYLSVIVINSGAVFCDRTFDTVTEWSGGLYVSPTIAGSRPGSLIAGAWAAMMSLGKAGYLENTKAIMEGSKRLQKGIEEIPELFIIGKPDMTIVAFGSNVLDIFEVNDIMSSKGWHLNALQRPNSIHICVTLQHVPVIDDFIKDLKESVNTVQSSETPLMVQHPGYTVHHIRTLAFLNSQIKPCSPTKLSTWVICYVTVDVKENPGPISGGLAPIYGAAGKMPDRGMVQELLVDFMDGTC</sequence>
<reference evidence="9 10" key="1">
    <citation type="journal article" date="2014" name="Am. J. Bot.">
        <title>Genome assembly and annotation for red clover (Trifolium pratense; Fabaceae).</title>
        <authorList>
            <person name="Istvanek J."/>
            <person name="Jaros M."/>
            <person name="Krenek A."/>
            <person name="Repkova J."/>
        </authorList>
    </citation>
    <scope>NUCLEOTIDE SEQUENCE [LARGE SCALE GENOMIC DNA]</scope>
    <source>
        <strain evidence="10">cv. Tatra</strain>
        <tissue evidence="9">Young leaves</tissue>
    </source>
</reference>
<dbReference type="PANTHER" id="PTHR42735:SF6">
    <property type="entry name" value="SPHINGOSINE-1-PHOSPHATE LYASE 1"/>
    <property type="match status" value="1"/>
</dbReference>
<dbReference type="FunFam" id="3.90.1150.10:FF:000020">
    <property type="entry name" value="Sphingosine-1-phosphate lyase 1"/>
    <property type="match status" value="1"/>
</dbReference>
<dbReference type="Pfam" id="PF00282">
    <property type="entry name" value="Pyridoxal_deC"/>
    <property type="match status" value="1"/>
</dbReference>
<accession>A0A2K3NP24</accession>
<evidence type="ECO:0000256" key="6">
    <source>
        <dbReference type="ARBA" id="ARBA00042568"/>
    </source>
</evidence>
<keyword evidence="2 7" id="KW-0663">Pyridoxal phosphate</keyword>
<keyword evidence="8" id="KW-0812">Transmembrane</keyword>
<dbReference type="GO" id="GO:0008117">
    <property type="term" value="F:sphinganine-1-phosphate aldolase activity"/>
    <property type="evidence" value="ECO:0007669"/>
    <property type="project" value="UniProtKB-EC"/>
</dbReference>
<organism evidence="9 10">
    <name type="scientific">Trifolium pratense</name>
    <name type="common">Red clover</name>
    <dbReference type="NCBI Taxonomy" id="57577"/>
    <lineage>
        <taxon>Eukaryota</taxon>
        <taxon>Viridiplantae</taxon>
        <taxon>Streptophyta</taxon>
        <taxon>Embryophyta</taxon>
        <taxon>Tracheophyta</taxon>
        <taxon>Spermatophyta</taxon>
        <taxon>Magnoliopsida</taxon>
        <taxon>eudicotyledons</taxon>
        <taxon>Gunneridae</taxon>
        <taxon>Pentapetalae</taxon>
        <taxon>rosids</taxon>
        <taxon>fabids</taxon>
        <taxon>Fabales</taxon>
        <taxon>Fabaceae</taxon>
        <taxon>Papilionoideae</taxon>
        <taxon>50 kb inversion clade</taxon>
        <taxon>NPAAA clade</taxon>
        <taxon>Hologalegina</taxon>
        <taxon>IRL clade</taxon>
        <taxon>Trifolieae</taxon>
        <taxon>Trifolium</taxon>
    </lineage>
</organism>
<dbReference type="Proteomes" id="UP000236291">
    <property type="component" value="Unassembled WGS sequence"/>
</dbReference>